<dbReference type="InterPro" id="IPR011335">
    <property type="entry name" value="Restrct_endonuc-II-like"/>
</dbReference>
<evidence type="ECO:0000313" key="5">
    <source>
        <dbReference type="EMBL" id="GAX04873.1"/>
    </source>
</evidence>
<evidence type="ECO:0000256" key="3">
    <source>
        <dbReference type="SAM" id="Phobius"/>
    </source>
</evidence>
<dbReference type="RefSeq" id="WP_180949677.1">
    <property type="nucleotide sequence ID" value="NZ_BCMI01000001.1"/>
</dbReference>
<feature type="coiled-coil region" evidence="2">
    <location>
        <begin position="71"/>
        <end position="225"/>
    </location>
</feature>
<evidence type="ECO:0000259" key="4">
    <source>
        <dbReference type="Pfam" id="PF04471"/>
    </source>
</evidence>
<gene>
    <name evidence="5" type="ORF">IWT25_00167</name>
</gene>
<organism evidence="5 6">
    <name type="scientific">Secundilactobacillus pentosiphilus</name>
    <dbReference type="NCBI Taxonomy" id="1714682"/>
    <lineage>
        <taxon>Bacteria</taxon>
        <taxon>Bacillati</taxon>
        <taxon>Bacillota</taxon>
        <taxon>Bacilli</taxon>
        <taxon>Lactobacillales</taxon>
        <taxon>Lactobacillaceae</taxon>
        <taxon>Secundilactobacillus</taxon>
    </lineage>
</organism>
<evidence type="ECO:0000256" key="1">
    <source>
        <dbReference type="ARBA" id="ARBA00022801"/>
    </source>
</evidence>
<dbReference type="InterPro" id="IPR011856">
    <property type="entry name" value="tRNA_endonuc-like_dom_sf"/>
</dbReference>
<keyword evidence="2" id="KW-0175">Coiled coil</keyword>
<keyword evidence="1" id="KW-0378">Hydrolase</keyword>
<dbReference type="GO" id="GO:0009307">
    <property type="term" value="P:DNA restriction-modification system"/>
    <property type="evidence" value="ECO:0007669"/>
    <property type="project" value="InterPro"/>
</dbReference>
<feature type="transmembrane region" description="Helical" evidence="3">
    <location>
        <begin position="7"/>
        <end position="28"/>
    </location>
</feature>
<keyword evidence="3" id="KW-1133">Transmembrane helix</keyword>
<dbReference type="SUPFAM" id="SSF52980">
    <property type="entry name" value="Restriction endonuclease-like"/>
    <property type="match status" value="1"/>
</dbReference>
<dbReference type="Pfam" id="PF04471">
    <property type="entry name" value="Mrr_cat"/>
    <property type="match status" value="1"/>
</dbReference>
<keyword evidence="3" id="KW-0812">Transmembrane</keyword>
<comment type="caution">
    <text evidence="5">The sequence shown here is derived from an EMBL/GenBank/DDBJ whole genome shotgun (WGS) entry which is preliminary data.</text>
</comment>
<reference evidence="5 6" key="1">
    <citation type="submission" date="2015-11" db="EMBL/GenBank/DDBJ databases">
        <title>Draft genome sequences of new species of the genus Lactobacillus isolated from orchardgrass silage.</title>
        <authorList>
            <person name="Tohno M."/>
            <person name="Tanizawa Y."/>
            <person name="Arita M."/>
        </authorList>
    </citation>
    <scope>NUCLEOTIDE SEQUENCE [LARGE SCALE GENOMIC DNA]</scope>
    <source>
        <strain evidence="5 6">IWT25</strain>
    </source>
</reference>
<dbReference type="EMBL" id="BCMI01000001">
    <property type="protein sequence ID" value="GAX04873.1"/>
    <property type="molecule type" value="Genomic_DNA"/>
</dbReference>
<proteinExistence type="predicted"/>
<feature type="transmembrane region" description="Helical" evidence="3">
    <location>
        <begin position="34"/>
        <end position="55"/>
    </location>
</feature>
<keyword evidence="5" id="KW-0540">Nuclease</keyword>
<dbReference type="Gene3D" id="3.40.1350.10">
    <property type="match status" value="1"/>
</dbReference>
<dbReference type="Proteomes" id="UP000198414">
    <property type="component" value="Unassembled WGS sequence"/>
</dbReference>
<dbReference type="PANTHER" id="PTHR30015">
    <property type="entry name" value="MRR RESTRICTION SYSTEM PROTEIN"/>
    <property type="match status" value="1"/>
</dbReference>
<evidence type="ECO:0000313" key="6">
    <source>
        <dbReference type="Proteomes" id="UP000198414"/>
    </source>
</evidence>
<dbReference type="Gene3D" id="1.10.287.1490">
    <property type="match status" value="1"/>
</dbReference>
<feature type="domain" description="Restriction endonuclease type IV Mrr" evidence="4">
    <location>
        <begin position="265"/>
        <end position="375"/>
    </location>
</feature>
<dbReference type="PANTHER" id="PTHR30015:SF6">
    <property type="entry name" value="SLL1429 PROTEIN"/>
    <property type="match status" value="1"/>
</dbReference>
<keyword evidence="5" id="KW-0255">Endonuclease</keyword>
<name>A0A1Z5ISY1_9LACO</name>
<dbReference type="InterPro" id="IPR007560">
    <property type="entry name" value="Restrct_endonuc_IV_Mrr"/>
</dbReference>
<sequence>MYKILTIFRYFLSFIIILVGLISFLAIFQPGIGFGDGLAIFIIAFIIFTIGILIMPPIWSKLSGSIDASKTAKLKENTKQLREQQAEANNKLVELNSDIKKKQANLDSLKFYLAEKQSSLDSLKTDIEHQQAVLENANSETEEIKNNKIMQEQIALNDAKRAVKEIENRKVIREQEVNQIESRIADKNSELDSIQNQVKEAKKDLQEANNKITELNKKISDPENTKALQEIEQINQEKQQVVSFYSSEIFQNFLDYEADNELAKIDGMSGLDFEKYVADLLKRIGYTNVATTSASGDNGLDVLAHNGNTYYGIQCKLYTAPVGNSAVQEAYSGGSYYKTDKNIVITNNYFTPNAVQAAETMDVDLWDRDKLKELILENYNIFDEGSPDTDDYKS</sequence>
<dbReference type="GO" id="GO:0003677">
    <property type="term" value="F:DNA binding"/>
    <property type="evidence" value="ECO:0007669"/>
    <property type="project" value="InterPro"/>
</dbReference>
<keyword evidence="3" id="KW-0472">Membrane</keyword>
<dbReference type="AlphaFoldDB" id="A0A1Z5ISY1"/>
<dbReference type="GO" id="GO:0015666">
    <property type="term" value="F:restriction endodeoxyribonuclease activity"/>
    <property type="evidence" value="ECO:0007669"/>
    <property type="project" value="TreeGrafter"/>
</dbReference>
<accession>A0A1Z5ISY1</accession>
<evidence type="ECO:0000256" key="2">
    <source>
        <dbReference type="SAM" id="Coils"/>
    </source>
</evidence>
<protein>
    <submittedName>
        <fullName evidence="5">Mrr family endonuclease</fullName>
    </submittedName>
</protein>
<dbReference type="InterPro" id="IPR052906">
    <property type="entry name" value="Type_IV_Methyl-Rstrct_Enzyme"/>
</dbReference>